<evidence type="ECO:0000256" key="1">
    <source>
        <dbReference type="SAM" id="SignalP"/>
    </source>
</evidence>
<accession>A0ABY1PJN3</accession>
<sequence>MRYKILVLPVLILLFSSCSSSDTTEESYGQQFQLSWELADSLDLEYLGIPMLTDVSSEGSKLIFFDFPSNEIIITDAEGKIIHTFSKEEGDTPDVYGFKLESPGFYGEDQLAVFGANGLFIYDLDGTMVKKISHPESLSTLSSRTIIGKSLESATISDKTYLLPISVRPDNSFPGEQEFYEEYRALELVDVANETMTEIIPFEKGSHFLNGKGFNPSDYNPAYEANGETLYVVHGGDPQLYVYQLSTAAAKLDTVIQLNIPGFLKPEGKEREKFKDGKIENRGGTAAIRNIHILDDLLLLNFYSGRDPVKSKEVEALWMDGKEEEARAMSLKIEEEVSKGTLVYDLADLNYLGTLPLPTNTVGQTYASGGGFAWFQRLGDPDIEEDFLRIYKMKLTKK</sequence>
<dbReference type="SUPFAM" id="SSF50969">
    <property type="entry name" value="YVTN repeat-like/Quinoprotein amine dehydrogenase"/>
    <property type="match status" value="1"/>
</dbReference>
<dbReference type="Proteomes" id="UP001157915">
    <property type="component" value="Unassembled WGS sequence"/>
</dbReference>
<comment type="caution">
    <text evidence="2">The sequence shown here is derived from an EMBL/GenBank/DDBJ whole genome shotgun (WGS) entry which is preliminary data.</text>
</comment>
<evidence type="ECO:0000313" key="3">
    <source>
        <dbReference type="Proteomes" id="UP001157915"/>
    </source>
</evidence>
<feature type="chain" id="PRO_5045227514" description="6-bladed beta-propeller protein" evidence="1">
    <location>
        <begin position="22"/>
        <end position="398"/>
    </location>
</feature>
<proteinExistence type="predicted"/>
<dbReference type="EMBL" id="FXUA01000011">
    <property type="protein sequence ID" value="SMP35805.1"/>
    <property type="molecule type" value="Genomic_DNA"/>
</dbReference>
<reference evidence="2 3" key="1">
    <citation type="submission" date="2017-05" db="EMBL/GenBank/DDBJ databases">
        <authorList>
            <person name="Varghese N."/>
            <person name="Submissions S."/>
        </authorList>
    </citation>
    <scope>NUCLEOTIDE SEQUENCE [LARGE SCALE GENOMIC DNA]</scope>
    <source>
        <strain evidence="2 3">DSM 15360</strain>
    </source>
</reference>
<keyword evidence="3" id="KW-1185">Reference proteome</keyword>
<evidence type="ECO:0008006" key="4">
    <source>
        <dbReference type="Google" id="ProtNLM"/>
    </source>
</evidence>
<keyword evidence="1" id="KW-0732">Signal</keyword>
<dbReference type="PROSITE" id="PS51257">
    <property type="entry name" value="PROKAR_LIPOPROTEIN"/>
    <property type="match status" value="1"/>
</dbReference>
<dbReference type="InterPro" id="IPR011044">
    <property type="entry name" value="Quino_amine_DH_bsu"/>
</dbReference>
<name>A0ABY1PJN3_9BACT</name>
<dbReference type="RefSeq" id="WP_283414821.1">
    <property type="nucleotide sequence ID" value="NZ_FXUA01000011.1"/>
</dbReference>
<gene>
    <name evidence="2" type="ORF">SAMN06265367_11157</name>
</gene>
<protein>
    <recommendedName>
        <fullName evidence="4">6-bladed beta-propeller protein</fullName>
    </recommendedName>
</protein>
<organism evidence="2 3">
    <name type="scientific">Algoriphagus winogradskyi</name>
    <dbReference type="NCBI Taxonomy" id="237017"/>
    <lineage>
        <taxon>Bacteria</taxon>
        <taxon>Pseudomonadati</taxon>
        <taxon>Bacteroidota</taxon>
        <taxon>Cytophagia</taxon>
        <taxon>Cytophagales</taxon>
        <taxon>Cyclobacteriaceae</taxon>
        <taxon>Algoriphagus</taxon>
    </lineage>
</organism>
<evidence type="ECO:0000313" key="2">
    <source>
        <dbReference type="EMBL" id="SMP35805.1"/>
    </source>
</evidence>
<feature type="signal peptide" evidence="1">
    <location>
        <begin position="1"/>
        <end position="21"/>
    </location>
</feature>